<name>A0ABT3SUD6_9GAMM</name>
<evidence type="ECO:0000313" key="2">
    <source>
        <dbReference type="EMBL" id="MCX2973596.1"/>
    </source>
</evidence>
<sequence>MQTNYVLIDYENVQPKNLEILAHHNFRVYLFVGANQTKLSFELAKAMQELGDKARYIKISGNGPNALDFHIAYYIGEFIKDDPNAYFHIISKDTGFDPLIRHLKARGFKVQREKQLAEIPVLKVSGAATDSEMLEAIVKNLVSRGHSRPRKVATLKNSINNLSTEDLSDSQLDSLVEQLEKRGKIVVSEGKVSYKLKAS</sequence>
<dbReference type="RefSeq" id="WP_007227489.1">
    <property type="nucleotide sequence ID" value="NZ_SHNP01000003.1"/>
</dbReference>
<accession>A0ABT3SUD6</accession>
<protein>
    <recommendedName>
        <fullName evidence="1">PIN-like domain-containing protein</fullName>
    </recommendedName>
</protein>
<evidence type="ECO:0000313" key="3">
    <source>
        <dbReference type="Proteomes" id="UP001143307"/>
    </source>
</evidence>
<feature type="domain" description="PIN-like" evidence="1">
    <location>
        <begin position="7"/>
        <end position="107"/>
    </location>
</feature>
<dbReference type="InterPro" id="IPR041494">
    <property type="entry name" value="PIN7"/>
</dbReference>
<dbReference type="EMBL" id="SHNP01000003">
    <property type="protein sequence ID" value="MCX2973596.1"/>
    <property type="molecule type" value="Genomic_DNA"/>
</dbReference>
<reference evidence="2" key="1">
    <citation type="submission" date="2019-02" db="EMBL/GenBank/DDBJ databases">
        <authorList>
            <person name="Li S.-H."/>
        </authorList>
    </citation>
    <scope>NUCLEOTIDE SEQUENCE</scope>
    <source>
        <strain evidence="2">IMCC8485</strain>
    </source>
</reference>
<keyword evidence="3" id="KW-1185">Reference proteome</keyword>
<gene>
    <name evidence="2" type="ORF">EYC87_08410</name>
</gene>
<evidence type="ECO:0000259" key="1">
    <source>
        <dbReference type="Pfam" id="PF18475"/>
    </source>
</evidence>
<comment type="caution">
    <text evidence="2">The sequence shown here is derived from an EMBL/GenBank/DDBJ whole genome shotgun (WGS) entry which is preliminary data.</text>
</comment>
<proteinExistence type="predicted"/>
<dbReference type="Pfam" id="PF18475">
    <property type="entry name" value="PIN7"/>
    <property type="match status" value="1"/>
</dbReference>
<organism evidence="2 3">
    <name type="scientific">Candidatus Seongchinamella marina</name>
    <dbReference type="NCBI Taxonomy" id="2518990"/>
    <lineage>
        <taxon>Bacteria</taxon>
        <taxon>Pseudomonadati</taxon>
        <taxon>Pseudomonadota</taxon>
        <taxon>Gammaproteobacteria</taxon>
        <taxon>Cellvibrionales</taxon>
        <taxon>Halieaceae</taxon>
        <taxon>Seongchinamella</taxon>
    </lineage>
</organism>
<dbReference type="Proteomes" id="UP001143307">
    <property type="component" value="Unassembled WGS sequence"/>
</dbReference>